<dbReference type="RefSeq" id="WP_149765619.1">
    <property type="nucleotide sequence ID" value="NZ_FTMK01000010.1"/>
</dbReference>
<dbReference type="GO" id="GO:0005524">
    <property type="term" value="F:ATP binding"/>
    <property type="evidence" value="ECO:0007669"/>
    <property type="project" value="UniProtKB-KW"/>
</dbReference>
<dbReference type="EMBL" id="FTMK01000010">
    <property type="protein sequence ID" value="SIQ60174.1"/>
    <property type="molecule type" value="Genomic_DNA"/>
</dbReference>
<comment type="catalytic activity">
    <reaction evidence="1 6">
        <text>alpha-D-ribose 1,5-bisphosphate + ATP = 5-phospho-alpha-D-ribose 1-diphosphate + ADP</text>
        <dbReference type="Rhea" id="RHEA:20109"/>
        <dbReference type="ChEBI" id="CHEBI:30616"/>
        <dbReference type="ChEBI" id="CHEBI:58017"/>
        <dbReference type="ChEBI" id="CHEBI:68688"/>
        <dbReference type="ChEBI" id="CHEBI:456216"/>
        <dbReference type="EC" id="2.7.4.23"/>
    </reaction>
</comment>
<accession>A0A1N6U3K4</accession>
<dbReference type="InterPro" id="IPR027417">
    <property type="entry name" value="P-loop_NTPase"/>
</dbReference>
<dbReference type="UniPathway" id="UPA00087">
    <property type="reaction ID" value="UER00175"/>
</dbReference>
<protein>
    <recommendedName>
        <fullName evidence="6">Ribose 1,5-bisphosphate phosphokinase PhnN</fullName>
        <ecNumber evidence="6">2.7.4.23</ecNumber>
    </recommendedName>
    <alternativeName>
        <fullName evidence="6">Ribose 1,5-bisphosphokinase</fullName>
    </alternativeName>
</protein>
<comment type="function">
    <text evidence="6">Catalyzes the phosphorylation of ribose 1,5-bisphosphate to 5-phospho-D-ribosyl alpha-1-diphosphate (PRPP).</text>
</comment>
<sequence>MSRRLVAVVGPSGAGKDTLMALACAARPDIRAARRVVTRPAEAGGEDFEGVTEAEFAARRQAGAFALHWRAHGLGYGIPADALAGQGTLLINASRAALAEAQAQFPGLVVLLVTAPPEVLARRLAGRGRESGADQAARLARAGFPLPPGIAPRVVVNDGTPEQGLARFLAALQPERV</sequence>
<dbReference type="Proteomes" id="UP000323956">
    <property type="component" value="Unassembled WGS sequence"/>
</dbReference>
<dbReference type="SMART" id="SM00072">
    <property type="entry name" value="GuKc"/>
    <property type="match status" value="1"/>
</dbReference>
<evidence type="ECO:0000313" key="8">
    <source>
        <dbReference type="EMBL" id="SIQ60174.1"/>
    </source>
</evidence>
<evidence type="ECO:0000256" key="4">
    <source>
        <dbReference type="ARBA" id="ARBA00022741"/>
    </source>
</evidence>
<evidence type="ECO:0000259" key="7">
    <source>
        <dbReference type="SMART" id="SM00072"/>
    </source>
</evidence>
<keyword evidence="3 6" id="KW-0808">Transferase</keyword>
<dbReference type="GO" id="GO:0019634">
    <property type="term" value="P:organic phosphonate metabolic process"/>
    <property type="evidence" value="ECO:0007669"/>
    <property type="project" value="UniProtKB-UniRule"/>
</dbReference>
<evidence type="ECO:0000256" key="3">
    <source>
        <dbReference type="ARBA" id="ARBA00022679"/>
    </source>
</evidence>
<keyword evidence="8" id="KW-0418">Kinase</keyword>
<feature type="domain" description="Guanylate kinase/L-type calcium channel beta subunit" evidence="7">
    <location>
        <begin position="2"/>
        <end position="176"/>
    </location>
</feature>
<name>A0A1N6U3K4_9RHOB</name>
<evidence type="ECO:0000256" key="6">
    <source>
        <dbReference type="HAMAP-Rule" id="MF_00836"/>
    </source>
</evidence>
<dbReference type="InterPro" id="IPR012699">
    <property type="entry name" value="PhnN"/>
</dbReference>
<proteinExistence type="inferred from homology"/>
<dbReference type="AlphaFoldDB" id="A0A1N6U3K4"/>
<keyword evidence="4 6" id="KW-0547">Nucleotide-binding</keyword>
<dbReference type="Gene3D" id="3.40.50.300">
    <property type="entry name" value="P-loop containing nucleotide triphosphate hydrolases"/>
    <property type="match status" value="1"/>
</dbReference>
<evidence type="ECO:0000256" key="1">
    <source>
        <dbReference type="ARBA" id="ARBA00000373"/>
    </source>
</evidence>
<evidence type="ECO:0000256" key="5">
    <source>
        <dbReference type="ARBA" id="ARBA00022840"/>
    </source>
</evidence>
<dbReference type="GO" id="GO:0006015">
    <property type="term" value="P:5-phosphoribose 1-diphosphate biosynthetic process"/>
    <property type="evidence" value="ECO:0007669"/>
    <property type="project" value="UniProtKB-UniRule"/>
</dbReference>
<reference evidence="8 9" key="1">
    <citation type="submission" date="2017-01" db="EMBL/GenBank/DDBJ databases">
        <authorList>
            <person name="Varghese N."/>
            <person name="Submissions S."/>
        </authorList>
    </citation>
    <scope>NUCLEOTIDE SEQUENCE [LARGE SCALE GENOMIC DNA]</scope>
    <source>
        <strain evidence="8 9">ATCC 700171</strain>
    </source>
</reference>
<organism evidence="8 9">
    <name type="scientific">Paracoccus thiocyanatus</name>
    <dbReference type="NCBI Taxonomy" id="34006"/>
    <lineage>
        <taxon>Bacteria</taxon>
        <taxon>Pseudomonadati</taxon>
        <taxon>Pseudomonadota</taxon>
        <taxon>Alphaproteobacteria</taxon>
        <taxon>Rhodobacterales</taxon>
        <taxon>Paracoccaceae</taxon>
        <taxon>Paracoccus</taxon>
    </lineage>
</organism>
<comment type="similarity">
    <text evidence="6">Belongs to the ribose 1,5-bisphosphokinase family.</text>
</comment>
<comment type="pathway">
    <text evidence="2 6">Metabolic intermediate biosynthesis; 5-phospho-alpha-D-ribose 1-diphosphate biosynthesis; 5-phospho-alpha-D-ribose 1-diphosphate from D-ribose 5-phosphate (route II): step 3/3.</text>
</comment>
<dbReference type="InterPro" id="IPR008145">
    <property type="entry name" value="GK/Ca_channel_bsu"/>
</dbReference>
<dbReference type="EC" id="2.7.4.23" evidence="6"/>
<evidence type="ECO:0000256" key="2">
    <source>
        <dbReference type="ARBA" id="ARBA00005069"/>
    </source>
</evidence>
<dbReference type="OrthoDB" id="341217at2"/>
<dbReference type="SUPFAM" id="SSF52540">
    <property type="entry name" value="P-loop containing nucleoside triphosphate hydrolases"/>
    <property type="match status" value="1"/>
</dbReference>
<gene>
    <name evidence="6" type="primary">phnN</name>
    <name evidence="8" type="ORF">SAMN05421641_11059</name>
</gene>
<dbReference type="NCBIfam" id="TIGR02322">
    <property type="entry name" value="phosphon_PhnN"/>
    <property type="match status" value="1"/>
</dbReference>
<evidence type="ECO:0000313" key="9">
    <source>
        <dbReference type="Proteomes" id="UP000323956"/>
    </source>
</evidence>
<keyword evidence="5 6" id="KW-0067">ATP-binding</keyword>
<feature type="binding site" evidence="6">
    <location>
        <begin position="10"/>
        <end position="17"/>
    </location>
    <ligand>
        <name>ATP</name>
        <dbReference type="ChEBI" id="CHEBI:30616"/>
    </ligand>
</feature>
<dbReference type="GO" id="GO:0033863">
    <property type="term" value="F:ribose 1,5-bisphosphate phosphokinase activity"/>
    <property type="evidence" value="ECO:0007669"/>
    <property type="project" value="UniProtKB-UniRule"/>
</dbReference>
<dbReference type="HAMAP" id="MF_00836">
    <property type="entry name" value="PhnN"/>
    <property type="match status" value="1"/>
</dbReference>